<dbReference type="InterPro" id="IPR058245">
    <property type="entry name" value="NreC/VraR/RcsB-like_REC"/>
</dbReference>
<feature type="modified residue" description="4-aspartylphosphate" evidence="3">
    <location>
        <position position="54"/>
    </location>
</feature>
<dbReference type="Gene3D" id="3.40.50.2300">
    <property type="match status" value="1"/>
</dbReference>
<evidence type="ECO:0000259" key="4">
    <source>
        <dbReference type="PROSITE" id="PS50043"/>
    </source>
</evidence>
<dbReference type="Pfam" id="PF00072">
    <property type="entry name" value="Response_reg"/>
    <property type="match status" value="1"/>
</dbReference>
<dbReference type="InterPro" id="IPR011006">
    <property type="entry name" value="CheY-like_superfamily"/>
</dbReference>
<evidence type="ECO:0000256" key="1">
    <source>
        <dbReference type="ARBA" id="ARBA00022553"/>
    </source>
</evidence>
<dbReference type="InterPro" id="IPR001789">
    <property type="entry name" value="Sig_transdc_resp-reg_receiver"/>
</dbReference>
<evidence type="ECO:0000313" key="6">
    <source>
        <dbReference type="EMBL" id="MBH8557391.1"/>
    </source>
</evidence>
<evidence type="ECO:0000259" key="5">
    <source>
        <dbReference type="PROSITE" id="PS50110"/>
    </source>
</evidence>
<dbReference type="PANTHER" id="PTHR43214:SF43">
    <property type="entry name" value="TWO-COMPONENT RESPONSE REGULATOR"/>
    <property type="match status" value="1"/>
</dbReference>
<dbReference type="RefSeq" id="WP_198074618.1">
    <property type="nucleotide sequence ID" value="NZ_JAEDAE010000002.1"/>
</dbReference>
<keyword evidence="2" id="KW-0238">DNA-binding</keyword>
<dbReference type="Pfam" id="PF00196">
    <property type="entry name" value="GerE"/>
    <property type="match status" value="1"/>
</dbReference>
<evidence type="ECO:0000313" key="7">
    <source>
        <dbReference type="Proteomes" id="UP000625631"/>
    </source>
</evidence>
<evidence type="ECO:0000256" key="2">
    <source>
        <dbReference type="ARBA" id="ARBA00023125"/>
    </source>
</evidence>
<dbReference type="PRINTS" id="PR00038">
    <property type="entry name" value="HTHLUXR"/>
</dbReference>
<dbReference type="SMART" id="SM00448">
    <property type="entry name" value="REC"/>
    <property type="match status" value="1"/>
</dbReference>
<accession>A0ABS0Q3Z7</accession>
<keyword evidence="7" id="KW-1185">Reference proteome</keyword>
<organism evidence="6 7">
    <name type="scientific">Hymenobacter negativus</name>
    <dbReference type="NCBI Taxonomy" id="2795026"/>
    <lineage>
        <taxon>Bacteria</taxon>
        <taxon>Pseudomonadati</taxon>
        <taxon>Bacteroidota</taxon>
        <taxon>Cytophagia</taxon>
        <taxon>Cytophagales</taxon>
        <taxon>Hymenobacteraceae</taxon>
        <taxon>Hymenobacter</taxon>
    </lineage>
</organism>
<feature type="domain" description="Response regulatory" evidence="5">
    <location>
        <begin position="3"/>
        <end position="119"/>
    </location>
</feature>
<feature type="domain" description="HTH luxR-type" evidence="4">
    <location>
        <begin position="145"/>
        <end position="210"/>
    </location>
</feature>
<gene>
    <name evidence="6" type="ORF">I7X13_04990</name>
</gene>
<dbReference type="CDD" id="cd17535">
    <property type="entry name" value="REC_NarL-like"/>
    <property type="match status" value="1"/>
</dbReference>
<evidence type="ECO:0000256" key="3">
    <source>
        <dbReference type="PROSITE-ProRule" id="PRU00169"/>
    </source>
</evidence>
<sequence length="213" mass="23044">MTRLFLVDDHAVLRHGLRALFQQEPTLQVVGEAESGEQLLAQLPTTPCDVVLLDLHMPGLDGLATTQRLHAEYPEVRVLVLSMVDNERAIGQVLTAGASGYILKNTGHDEIMVGVRAVAAGRRFLCSELGLVMLEKLLSGVPEPPTKPVGGLSPREQEILQLVADGLTTAEIADKLFTSPRTVETHRQNIMEKTGAKNTAALIKIAASQGWLK</sequence>
<dbReference type="Proteomes" id="UP000625631">
    <property type="component" value="Unassembled WGS sequence"/>
</dbReference>
<dbReference type="SMART" id="SM00421">
    <property type="entry name" value="HTH_LUXR"/>
    <property type="match status" value="1"/>
</dbReference>
<dbReference type="PANTHER" id="PTHR43214">
    <property type="entry name" value="TWO-COMPONENT RESPONSE REGULATOR"/>
    <property type="match status" value="1"/>
</dbReference>
<dbReference type="EMBL" id="JAEDAE010000002">
    <property type="protein sequence ID" value="MBH8557391.1"/>
    <property type="molecule type" value="Genomic_DNA"/>
</dbReference>
<reference evidence="6 7" key="1">
    <citation type="submission" date="2020-12" db="EMBL/GenBank/DDBJ databases">
        <title>Hymenobacter sp.</title>
        <authorList>
            <person name="Kim M.K."/>
        </authorList>
    </citation>
    <scope>NUCLEOTIDE SEQUENCE [LARGE SCALE GENOMIC DNA]</scope>
    <source>
        <strain evidence="6 7">BT442</strain>
    </source>
</reference>
<protein>
    <submittedName>
        <fullName evidence="6">Response regulator transcription factor</fullName>
    </submittedName>
</protein>
<dbReference type="SUPFAM" id="SSF52172">
    <property type="entry name" value="CheY-like"/>
    <property type="match status" value="1"/>
</dbReference>
<dbReference type="InterPro" id="IPR016032">
    <property type="entry name" value="Sig_transdc_resp-reg_C-effctor"/>
</dbReference>
<dbReference type="SUPFAM" id="SSF46894">
    <property type="entry name" value="C-terminal effector domain of the bipartite response regulators"/>
    <property type="match status" value="1"/>
</dbReference>
<name>A0ABS0Q3Z7_9BACT</name>
<dbReference type="InterPro" id="IPR000792">
    <property type="entry name" value="Tscrpt_reg_LuxR_C"/>
</dbReference>
<dbReference type="InterPro" id="IPR039420">
    <property type="entry name" value="WalR-like"/>
</dbReference>
<keyword evidence="1 3" id="KW-0597">Phosphoprotein</keyword>
<dbReference type="PROSITE" id="PS50043">
    <property type="entry name" value="HTH_LUXR_2"/>
    <property type="match status" value="1"/>
</dbReference>
<comment type="caution">
    <text evidence="6">The sequence shown here is derived from an EMBL/GenBank/DDBJ whole genome shotgun (WGS) entry which is preliminary data.</text>
</comment>
<proteinExistence type="predicted"/>
<dbReference type="PROSITE" id="PS50110">
    <property type="entry name" value="RESPONSE_REGULATORY"/>
    <property type="match status" value="1"/>
</dbReference>
<dbReference type="CDD" id="cd06170">
    <property type="entry name" value="LuxR_C_like"/>
    <property type="match status" value="1"/>
</dbReference>